<keyword evidence="4" id="KW-1185">Reference proteome</keyword>
<evidence type="ECO:0000313" key="4">
    <source>
        <dbReference type="Proteomes" id="UP000632377"/>
    </source>
</evidence>
<dbReference type="InterPro" id="IPR014717">
    <property type="entry name" value="Transl_elong_EF1B/ribsomal_bS6"/>
</dbReference>
<name>A0ABS1TD18_9CLOT</name>
<dbReference type="PANTHER" id="PTHR39555:SF1">
    <property type="entry name" value="TYPE IV PILUS INNER MEMBRANE COMPONENT PILO"/>
    <property type="match status" value="1"/>
</dbReference>
<keyword evidence="2" id="KW-1133">Transmembrane helix</keyword>
<dbReference type="Proteomes" id="UP000632377">
    <property type="component" value="Unassembled WGS sequence"/>
</dbReference>
<dbReference type="Pfam" id="PF04350">
    <property type="entry name" value="PilO"/>
    <property type="match status" value="1"/>
</dbReference>
<feature type="region of interest" description="Disordered" evidence="1">
    <location>
        <begin position="114"/>
        <end position="134"/>
    </location>
</feature>
<evidence type="ECO:0000256" key="1">
    <source>
        <dbReference type="SAM" id="MobiDB-lite"/>
    </source>
</evidence>
<dbReference type="EMBL" id="JAESWC010000012">
    <property type="protein sequence ID" value="MBL4937195.1"/>
    <property type="molecule type" value="Genomic_DNA"/>
</dbReference>
<dbReference type="PANTHER" id="PTHR39555">
    <property type="entry name" value="FIMBRIAL ASSEMBLY PROTEIN PILO-LIKE PROTEIN-RELATED"/>
    <property type="match status" value="1"/>
</dbReference>
<evidence type="ECO:0000256" key="2">
    <source>
        <dbReference type="SAM" id="Phobius"/>
    </source>
</evidence>
<sequence length="214" mass="23534">MKSLSKREKILVIAMLSIAIFYAYYKLFLSPAISEIMHSKSVVSDYNNQLQQLRLTSDSNKKLDTQLQEMGKKFEESTKALPQSAREPEVAYNLKAMADGSNVKVDNISFGQPASSAATQQSNGQNNNTNSQTGVMNLPVTLLVTGDYNSIINFTSSIESGSRLAEIETLNISQGSSLLQANINVNFYYVNGTGSNSDKFDFNHGAYGKDNLFK</sequence>
<protein>
    <submittedName>
        <fullName evidence="3">Type 4a pilus biogenesis protein PilO</fullName>
    </submittedName>
</protein>
<comment type="caution">
    <text evidence="3">The sequence shown here is derived from an EMBL/GenBank/DDBJ whole genome shotgun (WGS) entry which is preliminary data.</text>
</comment>
<dbReference type="Gene3D" id="3.30.70.60">
    <property type="match status" value="1"/>
</dbReference>
<dbReference type="InterPro" id="IPR007445">
    <property type="entry name" value="PilO"/>
</dbReference>
<accession>A0ABS1TD18</accession>
<feature type="transmembrane region" description="Helical" evidence="2">
    <location>
        <begin position="12"/>
        <end position="33"/>
    </location>
</feature>
<proteinExistence type="predicted"/>
<evidence type="ECO:0000313" key="3">
    <source>
        <dbReference type="EMBL" id="MBL4937195.1"/>
    </source>
</evidence>
<keyword evidence="2" id="KW-0472">Membrane</keyword>
<gene>
    <name evidence="3" type="primary">pilO</name>
    <name evidence="3" type="ORF">JK636_15820</name>
</gene>
<keyword evidence="2" id="KW-0812">Transmembrane</keyword>
<dbReference type="RefSeq" id="WP_202749947.1">
    <property type="nucleotide sequence ID" value="NZ_JAESWC010000012.1"/>
</dbReference>
<organism evidence="3 4">
    <name type="scientific">Clostridium rhizosphaerae</name>
    <dbReference type="NCBI Taxonomy" id="2803861"/>
    <lineage>
        <taxon>Bacteria</taxon>
        <taxon>Bacillati</taxon>
        <taxon>Bacillota</taxon>
        <taxon>Clostridia</taxon>
        <taxon>Eubacteriales</taxon>
        <taxon>Clostridiaceae</taxon>
        <taxon>Clostridium</taxon>
    </lineage>
</organism>
<reference evidence="3 4" key="1">
    <citation type="submission" date="2021-01" db="EMBL/GenBank/DDBJ databases">
        <title>Genome public.</title>
        <authorList>
            <person name="Liu C."/>
            <person name="Sun Q."/>
        </authorList>
    </citation>
    <scope>NUCLEOTIDE SEQUENCE [LARGE SCALE GENOMIC DNA]</scope>
    <source>
        <strain evidence="3 4">YIM B02515</strain>
    </source>
</reference>